<organism evidence="1 2">
    <name type="scientific">Sandarakinorhabdus fusca</name>
    <dbReference type="NCBI Taxonomy" id="1439888"/>
    <lineage>
        <taxon>Bacteria</taxon>
        <taxon>Pseudomonadati</taxon>
        <taxon>Pseudomonadota</taxon>
        <taxon>Alphaproteobacteria</taxon>
        <taxon>Sphingomonadales</taxon>
        <taxon>Sphingosinicellaceae</taxon>
        <taxon>Sandarakinorhabdus</taxon>
    </lineage>
</organism>
<dbReference type="InterPro" id="IPR036388">
    <property type="entry name" value="WH-like_DNA-bd_sf"/>
</dbReference>
<dbReference type="Proteomes" id="UP000481327">
    <property type="component" value="Unassembled WGS sequence"/>
</dbReference>
<dbReference type="AlphaFoldDB" id="A0A7C9KP87"/>
<gene>
    <name evidence="1" type="ORF">F3168_13795</name>
</gene>
<dbReference type="EMBL" id="WIOL01000006">
    <property type="protein sequence ID" value="MQT18324.1"/>
    <property type="molecule type" value="Genomic_DNA"/>
</dbReference>
<accession>A0A7C9KP87</accession>
<evidence type="ECO:0000313" key="2">
    <source>
        <dbReference type="Proteomes" id="UP000481327"/>
    </source>
</evidence>
<keyword evidence="2" id="KW-1185">Reference proteome</keyword>
<proteinExistence type="predicted"/>
<evidence type="ECO:0000313" key="1">
    <source>
        <dbReference type="EMBL" id="MQT18324.1"/>
    </source>
</evidence>
<sequence length="106" mass="11564">MRKTKNKNKAEVRERAVRLVLVRDRNHELQQVAVVAISAKIGCAAQTLHNRAKKAEVDAGGRTRVPTEVAAGLTPGAGHRSAMSTKAMAIDLLPVFWTVLSWKIPV</sequence>
<evidence type="ECO:0008006" key="3">
    <source>
        <dbReference type="Google" id="ProtNLM"/>
    </source>
</evidence>
<reference evidence="1 2" key="1">
    <citation type="submission" date="2019-09" db="EMBL/GenBank/DDBJ databases">
        <title>Polymorphobacter sp. isolated from a lake in China.</title>
        <authorList>
            <person name="Liu Z."/>
        </authorList>
    </citation>
    <scope>NUCLEOTIDE SEQUENCE [LARGE SCALE GENOMIC DNA]</scope>
    <source>
        <strain evidence="1 2">D40P</strain>
    </source>
</reference>
<dbReference type="Gene3D" id="1.10.10.10">
    <property type="entry name" value="Winged helix-like DNA-binding domain superfamily/Winged helix DNA-binding domain"/>
    <property type="match status" value="1"/>
</dbReference>
<comment type="caution">
    <text evidence="1">The sequence shown here is derived from an EMBL/GenBank/DDBJ whole genome shotgun (WGS) entry which is preliminary data.</text>
</comment>
<name>A0A7C9KP87_9SPHN</name>
<dbReference type="OrthoDB" id="9803878at2"/>
<protein>
    <recommendedName>
        <fullName evidence="3">Transposase</fullName>
    </recommendedName>
</protein>
<dbReference type="RefSeq" id="WP_152578799.1">
    <property type="nucleotide sequence ID" value="NZ_JAATJI010000001.1"/>
</dbReference>